<protein>
    <recommendedName>
        <fullName evidence="1">Tetratricopeptide repeat protein 21A/21B C-terminal ARM domain-containing protein</fullName>
    </recommendedName>
</protein>
<evidence type="ECO:0000313" key="2">
    <source>
        <dbReference type="EMBL" id="OCT73839.1"/>
    </source>
</evidence>
<dbReference type="EMBL" id="CM004477">
    <property type="protein sequence ID" value="OCT73839.1"/>
    <property type="molecule type" value="Genomic_DNA"/>
</dbReference>
<evidence type="ECO:0000259" key="1">
    <source>
        <dbReference type="Pfam" id="PF25063"/>
    </source>
</evidence>
<proteinExistence type="predicted"/>
<dbReference type="GO" id="GO:0005929">
    <property type="term" value="C:cilium"/>
    <property type="evidence" value="ECO:0007669"/>
    <property type="project" value="GOC"/>
</dbReference>
<dbReference type="Proteomes" id="UP000694892">
    <property type="component" value="Chromosome 6S"/>
</dbReference>
<evidence type="ECO:0000313" key="3">
    <source>
        <dbReference type="Proteomes" id="UP000694892"/>
    </source>
</evidence>
<feature type="domain" description="Tetratricopeptide repeat protein 21A/21B C-terminal ARM" evidence="1">
    <location>
        <begin position="2"/>
        <end position="46"/>
    </location>
</feature>
<dbReference type="Gene3D" id="1.25.40.10">
    <property type="entry name" value="Tetratricopeptide repeat domain"/>
    <property type="match status" value="1"/>
</dbReference>
<dbReference type="AlphaFoldDB" id="A0A974CI99"/>
<gene>
    <name evidence="2" type="ORF">XELAEV_18032803mg</name>
</gene>
<dbReference type="GO" id="GO:0035721">
    <property type="term" value="P:intraciliary retrograde transport"/>
    <property type="evidence" value="ECO:0007669"/>
    <property type="project" value="TreeGrafter"/>
</dbReference>
<dbReference type="InterPro" id="IPR040364">
    <property type="entry name" value="TTC21A/TTC21B"/>
</dbReference>
<dbReference type="InterPro" id="IPR056834">
    <property type="entry name" value="ARM_TT21_C"/>
</dbReference>
<name>A0A974CI99_XENLA</name>
<accession>A0A974CI99</accession>
<organism evidence="2 3">
    <name type="scientific">Xenopus laevis</name>
    <name type="common">African clawed frog</name>
    <dbReference type="NCBI Taxonomy" id="8355"/>
    <lineage>
        <taxon>Eukaryota</taxon>
        <taxon>Metazoa</taxon>
        <taxon>Chordata</taxon>
        <taxon>Craniata</taxon>
        <taxon>Vertebrata</taxon>
        <taxon>Euteleostomi</taxon>
        <taxon>Amphibia</taxon>
        <taxon>Batrachia</taxon>
        <taxon>Anura</taxon>
        <taxon>Pipoidea</taxon>
        <taxon>Pipidae</taxon>
        <taxon>Xenopodinae</taxon>
        <taxon>Xenopus</taxon>
        <taxon>Xenopus</taxon>
    </lineage>
</organism>
<feature type="domain" description="Tetratricopeptide repeat protein 21A/21B C-terminal ARM" evidence="1">
    <location>
        <begin position="59"/>
        <end position="154"/>
    </location>
</feature>
<sequence>MSKMAWSIADAEDLEKSWLLLADIYIKSGKYDIATELLKRCLLYNKVGGEEQLVQFYTSALISLCNHFSLAINKAYEFLGFIMEKEQWYKDAAANYRLAWDYSNQSNPAVDFNFGCLGLRKGGAALALSRGGLQVLKDRPTYPKIKKEILAKHRLL</sequence>
<dbReference type="SUPFAM" id="SSF48452">
    <property type="entry name" value="TPR-like"/>
    <property type="match status" value="1"/>
</dbReference>
<dbReference type="Pfam" id="PF25063">
    <property type="entry name" value="ARM_TT21_C"/>
    <property type="match status" value="2"/>
</dbReference>
<dbReference type="GO" id="GO:0061512">
    <property type="term" value="P:protein localization to cilium"/>
    <property type="evidence" value="ECO:0007669"/>
    <property type="project" value="TreeGrafter"/>
</dbReference>
<dbReference type="OMA" id="DSIRICH"/>
<dbReference type="GO" id="GO:0030991">
    <property type="term" value="C:intraciliary transport particle A"/>
    <property type="evidence" value="ECO:0007669"/>
    <property type="project" value="TreeGrafter"/>
</dbReference>
<dbReference type="InterPro" id="IPR011990">
    <property type="entry name" value="TPR-like_helical_dom_sf"/>
</dbReference>
<reference evidence="3" key="1">
    <citation type="journal article" date="2016" name="Nature">
        <title>Genome evolution in the allotetraploid frog Xenopus laevis.</title>
        <authorList>
            <person name="Session A.M."/>
            <person name="Uno Y."/>
            <person name="Kwon T."/>
            <person name="Chapman J.A."/>
            <person name="Toyoda A."/>
            <person name="Takahashi S."/>
            <person name="Fukui A."/>
            <person name="Hikosaka A."/>
            <person name="Suzuki A."/>
            <person name="Kondo M."/>
            <person name="van Heeringen S.J."/>
            <person name="Quigley I."/>
            <person name="Heinz S."/>
            <person name="Ogino H."/>
            <person name="Ochi H."/>
            <person name="Hellsten U."/>
            <person name="Lyons J.B."/>
            <person name="Simakov O."/>
            <person name="Putnam N."/>
            <person name="Stites J."/>
            <person name="Kuroki Y."/>
            <person name="Tanaka T."/>
            <person name="Michiue T."/>
            <person name="Watanabe M."/>
            <person name="Bogdanovic O."/>
            <person name="Lister R."/>
            <person name="Georgiou G."/>
            <person name="Paranjpe S.S."/>
            <person name="van Kruijsbergen I."/>
            <person name="Shu S."/>
            <person name="Carlson J."/>
            <person name="Kinoshita T."/>
            <person name="Ohta Y."/>
            <person name="Mawaribuchi S."/>
            <person name="Jenkins J."/>
            <person name="Grimwood J."/>
            <person name="Schmutz J."/>
            <person name="Mitros T."/>
            <person name="Mozaffari S.V."/>
            <person name="Suzuki Y."/>
            <person name="Haramoto Y."/>
            <person name="Yamamoto T.S."/>
            <person name="Takagi C."/>
            <person name="Heald R."/>
            <person name="Miller K."/>
            <person name="Haudenschild C."/>
            <person name="Kitzman J."/>
            <person name="Nakayama T."/>
            <person name="Izutsu Y."/>
            <person name="Robert J."/>
            <person name="Fortriede J."/>
            <person name="Burns K."/>
            <person name="Lotay V."/>
            <person name="Karimi K."/>
            <person name="Yasuoka Y."/>
            <person name="Dichmann D.S."/>
            <person name="Flajnik M.F."/>
            <person name="Houston D.W."/>
            <person name="Shendure J."/>
            <person name="DuPasquier L."/>
            <person name="Vize P.D."/>
            <person name="Zorn A.M."/>
            <person name="Ito M."/>
            <person name="Marcotte E.M."/>
            <person name="Wallingford J.B."/>
            <person name="Ito Y."/>
            <person name="Asashima M."/>
            <person name="Ueno N."/>
            <person name="Matsuda Y."/>
            <person name="Veenstra G.J."/>
            <person name="Fujiyama A."/>
            <person name="Harland R.M."/>
            <person name="Taira M."/>
            <person name="Rokhsar D.S."/>
        </authorList>
    </citation>
    <scope>NUCLEOTIDE SEQUENCE [LARGE SCALE GENOMIC DNA]</scope>
    <source>
        <strain evidence="3">J</strain>
    </source>
</reference>
<dbReference type="PANTHER" id="PTHR14699:SF2">
    <property type="entry name" value="TETRATRICOPEPTIDE REPEAT PROTEIN 21A"/>
    <property type="match status" value="1"/>
</dbReference>
<dbReference type="PANTHER" id="PTHR14699">
    <property type="entry name" value="STI2 PROTEIN-RELATED"/>
    <property type="match status" value="1"/>
</dbReference>